<evidence type="ECO:0000313" key="7">
    <source>
        <dbReference type="EMBL" id="PIT92630.1"/>
    </source>
</evidence>
<keyword evidence="2 4" id="KW-0560">Oxidoreductase</keyword>
<protein>
    <recommendedName>
        <fullName evidence="6">Glutamate/phenylalanine/leucine/valine/L-tryptophan dehydrogenase C-terminal domain-containing protein</fullName>
    </recommendedName>
</protein>
<evidence type="ECO:0000256" key="1">
    <source>
        <dbReference type="ARBA" id="ARBA00006382"/>
    </source>
</evidence>
<evidence type="ECO:0000259" key="6">
    <source>
        <dbReference type="SMART" id="SM00839"/>
    </source>
</evidence>
<dbReference type="EMBL" id="PFBA01000013">
    <property type="protein sequence ID" value="PIT92630.1"/>
    <property type="molecule type" value="Genomic_DNA"/>
</dbReference>
<dbReference type="GO" id="GO:0006520">
    <property type="term" value="P:amino acid metabolic process"/>
    <property type="evidence" value="ECO:0007669"/>
    <property type="project" value="InterPro"/>
</dbReference>
<evidence type="ECO:0000313" key="8">
    <source>
        <dbReference type="Proteomes" id="UP000228635"/>
    </source>
</evidence>
<dbReference type="Gene3D" id="3.40.50.720">
    <property type="entry name" value="NAD(P)-binding Rossmann-like Domain"/>
    <property type="match status" value="1"/>
</dbReference>
<dbReference type="SUPFAM" id="SSF51735">
    <property type="entry name" value="NAD(P)-binding Rossmann-fold domains"/>
    <property type="match status" value="1"/>
</dbReference>
<dbReference type="InterPro" id="IPR006097">
    <property type="entry name" value="Glu/Leu/Phe/Val/Trp_DH_dimer"/>
</dbReference>
<dbReference type="Pfam" id="PF00208">
    <property type="entry name" value="ELFV_dehydrog"/>
    <property type="match status" value="1"/>
</dbReference>
<evidence type="ECO:0000256" key="4">
    <source>
        <dbReference type="RuleBase" id="RU004417"/>
    </source>
</evidence>
<accession>A0A2M6WIK5</accession>
<keyword evidence="5" id="KW-0472">Membrane</keyword>
<dbReference type="AlphaFoldDB" id="A0A2M6WIK5"/>
<evidence type="ECO:0000256" key="3">
    <source>
        <dbReference type="ARBA" id="ARBA00023027"/>
    </source>
</evidence>
<dbReference type="SUPFAM" id="SSF53223">
    <property type="entry name" value="Aminoacid dehydrogenase-like, N-terminal domain"/>
    <property type="match status" value="1"/>
</dbReference>
<dbReference type="InterPro" id="IPR006096">
    <property type="entry name" value="Glu/Leu/Phe/Val/Trp_DH_C"/>
</dbReference>
<dbReference type="CDD" id="cd01075">
    <property type="entry name" value="NAD_bind_Leu_Phe_Val_DH"/>
    <property type="match status" value="1"/>
</dbReference>
<name>A0A2M6WIK5_9BACT</name>
<reference evidence="8" key="1">
    <citation type="submission" date="2017-09" db="EMBL/GenBank/DDBJ databases">
        <title>Depth-based differentiation of microbial function through sediment-hosted aquifers and enrichment of novel symbionts in the deep terrestrial subsurface.</title>
        <authorList>
            <person name="Probst A.J."/>
            <person name="Ladd B."/>
            <person name="Jarett J.K."/>
            <person name="Geller-Mcgrath D.E."/>
            <person name="Sieber C.M.K."/>
            <person name="Emerson J.B."/>
            <person name="Anantharaman K."/>
            <person name="Thomas B.C."/>
            <person name="Malmstrom R."/>
            <person name="Stieglmeier M."/>
            <person name="Klingl A."/>
            <person name="Woyke T."/>
            <person name="Ryan C.M."/>
            <person name="Banfield J.F."/>
        </authorList>
    </citation>
    <scope>NUCLEOTIDE SEQUENCE [LARGE SCALE GENOMIC DNA]</scope>
</reference>
<dbReference type="PRINTS" id="PR00082">
    <property type="entry name" value="GLFDHDRGNASE"/>
</dbReference>
<keyword evidence="3" id="KW-0520">NAD</keyword>
<keyword evidence="5" id="KW-0812">Transmembrane</keyword>
<organism evidence="7 8">
    <name type="scientific">Candidatus Harrisonbacteria bacterium CG10_big_fil_rev_8_21_14_0_10_42_17</name>
    <dbReference type="NCBI Taxonomy" id="1974584"/>
    <lineage>
        <taxon>Bacteria</taxon>
        <taxon>Candidatus Harrisoniibacteriota</taxon>
    </lineage>
</organism>
<sequence>MLGSFPITSVSWSELFPFSFLFISIPFSFLSFSLFLFFVILLYLILLSRFLFMKRHACIANIEKLPEFDDHKLVSFFADRKTGLRAFVAIHNDNLGPATGGTRMWAYATEADALCDVLNLSRAMTYKCALAGVHYGGGKGVIIGNSETMKTPALLFAYAGLLYSGFKDIFSTGTDVGLTDDDVKIMSAANPHIIGVLHGDKLSTSDMATLGVFSSILGVFEEAYRDHDLSGKTFAVKGLGKTGMELVRFLTEAGAHVVAAEINKKKVALARKQFPTLRVVSPAIIHKQKVDVYCPCALGGDITSKTVRELRCRFIVGSANNQLASTIVGATLHKKGILYVPDYVANAGGLINVVDELEKGGYRSDRVLTRVKNIKRTIRKIIARSQKEKQPTNLIADRMAEEIFSKKRRT</sequence>
<keyword evidence="5" id="KW-1133">Transmembrane helix</keyword>
<dbReference type="GO" id="GO:0016639">
    <property type="term" value="F:oxidoreductase activity, acting on the CH-NH2 group of donors, NAD or NADP as acceptor"/>
    <property type="evidence" value="ECO:0007669"/>
    <property type="project" value="InterPro"/>
</dbReference>
<gene>
    <name evidence="7" type="ORF">COU08_01385</name>
</gene>
<dbReference type="InterPro" id="IPR036291">
    <property type="entry name" value="NAD(P)-bd_dom_sf"/>
</dbReference>
<feature type="transmembrane region" description="Helical" evidence="5">
    <location>
        <begin position="20"/>
        <end position="46"/>
    </location>
</feature>
<comment type="similarity">
    <text evidence="1 4">Belongs to the Glu/Leu/Phe/Val dehydrogenases family.</text>
</comment>
<dbReference type="InterPro" id="IPR046346">
    <property type="entry name" value="Aminoacid_DH-like_N_sf"/>
</dbReference>
<feature type="domain" description="Glutamate/phenylalanine/leucine/valine/L-tryptophan dehydrogenase C-terminal" evidence="6">
    <location>
        <begin position="202"/>
        <end position="409"/>
    </location>
</feature>
<dbReference type="PANTHER" id="PTHR42722">
    <property type="entry name" value="LEUCINE DEHYDROGENASE"/>
    <property type="match status" value="1"/>
</dbReference>
<comment type="caution">
    <text evidence="7">The sequence shown here is derived from an EMBL/GenBank/DDBJ whole genome shotgun (WGS) entry which is preliminary data.</text>
</comment>
<proteinExistence type="inferred from homology"/>
<dbReference type="SMART" id="SM00839">
    <property type="entry name" value="ELFV_dehydrog"/>
    <property type="match status" value="1"/>
</dbReference>
<dbReference type="InterPro" id="IPR016211">
    <property type="entry name" value="Glu/Phe/Leu/Val/Trp_DH_bac/arc"/>
</dbReference>
<dbReference type="PANTHER" id="PTHR42722:SF1">
    <property type="entry name" value="VALINE DEHYDROGENASE"/>
    <property type="match status" value="1"/>
</dbReference>
<dbReference type="Pfam" id="PF02812">
    <property type="entry name" value="ELFV_dehydrog_N"/>
    <property type="match status" value="1"/>
</dbReference>
<evidence type="ECO:0000256" key="5">
    <source>
        <dbReference type="SAM" id="Phobius"/>
    </source>
</evidence>
<evidence type="ECO:0000256" key="2">
    <source>
        <dbReference type="ARBA" id="ARBA00023002"/>
    </source>
</evidence>
<dbReference type="InterPro" id="IPR006095">
    <property type="entry name" value="Glu/Leu/Phe/Val/Trp_DH"/>
</dbReference>
<dbReference type="Proteomes" id="UP000228635">
    <property type="component" value="Unassembled WGS sequence"/>
</dbReference>
<dbReference type="Gene3D" id="3.40.50.10860">
    <property type="entry name" value="Leucine Dehydrogenase, chain A, domain 1"/>
    <property type="match status" value="1"/>
</dbReference>